<organism evidence="1 2">
    <name type="scientific">Plakobranchus ocellatus</name>
    <dbReference type="NCBI Taxonomy" id="259542"/>
    <lineage>
        <taxon>Eukaryota</taxon>
        <taxon>Metazoa</taxon>
        <taxon>Spiralia</taxon>
        <taxon>Lophotrochozoa</taxon>
        <taxon>Mollusca</taxon>
        <taxon>Gastropoda</taxon>
        <taxon>Heterobranchia</taxon>
        <taxon>Euthyneura</taxon>
        <taxon>Panpulmonata</taxon>
        <taxon>Sacoglossa</taxon>
        <taxon>Placobranchoidea</taxon>
        <taxon>Plakobranchidae</taxon>
        <taxon>Plakobranchus</taxon>
    </lineage>
</organism>
<sequence length="331" mass="37042">MKAASLSPRLVTNWPVHPISRCTDARSDSDLSLKLVSTQASNLDVQRILRVMQPLADQVPLLAVLILTYLSATLPNPTSSPAPSNLDCFQERQAQKHQLKCFTDQDIHVNFPEYKAGGAGASTEEQKENYVNAMIAQNPERLCSRQKNFKAALKCAMNHTVSCMPVDYRGYMPQPSMMEALVDTLCENTSKINFRCVEEKAESLFTCGFRKGQEAFQKGNQFVSLEDFLCKAFQFNAQCQRTVLRSCGCPTVRLYESLSRDHLYPPNCSRPMLEGPPTKCDAKNEALFAESGFTTVRAQWSCSIMLSLISMVLSSLLVFPSRTVQYIRPPL</sequence>
<dbReference type="AlphaFoldDB" id="A0AAV4AX63"/>
<name>A0AAV4AX63_9GAST</name>
<dbReference type="EMBL" id="BLXT01004479">
    <property type="protein sequence ID" value="GFO12955.1"/>
    <property type="molecule type" value="Genomic_DNA"/>
</dbReference>
<protein>
    <submittedName>
        <fullName evidence="1">Uncharacterized protein</fullName>
    </submittedName>
</protein>
<evidence type="ECO:0000313" key="1">
    <source>
        <dbReference type="EMBL" id="GFO12955.1"/>
    </source>
</evidence>
<dbReference type="Proteomes" id="UP000735302">
    <property type="component" value="Unassembled WGS sequence"/>
</dbReference>
<keyword evidence="2" id="KW-1185">Reference proteome</keyword>
<evidence type="ECO:0000313" key="2">
    <source>
        <dbReference type="Proteomes" id="UP000735302"/>
    </source>
</evidence>
<gene>
    <name evidence="1" type="ORF">PoB_003946000</name>
</gene>
<proteinExistence type="predicted"/>
<reference evidence="1 2" key="1">
    <citation type="journal article" date="2021" name="Elife">
        <title>Chloroplast acquisition without the gene transfer in kleptoplastic sea slugs, Plakobranchus ocellatus.</title>
        <authorList>
            <person name="Maeda T."/>
            <person name="Takahashi S."/>
            <person name="Yoshida T."/>
            <person name="Shimamura S."/>
            <person name="Takaki Y."/>
            <person name="Nagai Y."/>
            <person name="Toyoda A."/>
            <person name="Suzuki Y."/>
            <person name="Arimoto A."/>
            <person name="Ishii H."/>
            <person name="Satoh N."/>
            <person name="Nishiyama T."/>
            <person name="Hasebe M."/>
            <person name="Maruyama T."/>
            <person name="Minagawa J."/>
            <person name="Obokata J."/>
            <person name="Shigenobu S."/>
        </authorList>
    </citation>
    <scope>NUCLEOTIDE SEQUENCE [LARGE SCALE GENOMIC DNA]</scope>
</reference>
<comment type="caution">
    <text evidence="1">The sequence shown here is derived from an EMBL/GenBank/DDBJ whole genome shotgun (WGS) entry which is preliminary data.</text>
</comment>
<accession>A0AAV4AX63</accession>